<keyword evidence="1" id="KW-0472">Membrane</keyword>
<feature type="transmembrane region" description="Helical" evidence="1">
    <location>
        <begin position="177"/>
        <end position="193"/>
    </location>
</feature>
<feature type="transmembrane region" description="Helical" evidence="1">
    <location>
        <begin position="205"/>
        <end position="222"/>
    </location>
</feature>
<feature type="transmembrane region" description="Helical" evidence="1">
    <location>
        <begin position="37"/>
        <end position="60"/>
    </location>
</feature>
<feature type="transmembrane region" description="Helical" evidence="1">
    <location>
        <begin position="72"/>
        <end position="93"/>
    </location>
</feature>
<protein>
    <recommendedName>
        <fullName evidence="4">Oligosaccharide repeat unit polymerase</fullName>
    </recommendedName>
</protein>
<evidence type="ECO:0008006" key="4">
    <source>
        <dbReference type="Google" id="ProtNLM"/>
    </source>
</evidence>
<reference evidence="2 3" key="1">
    <citation type="submission" date="2017-04" db="EMBL/GenBank/DDBJ databases">
        <authorList>
            <person name="Afonso C.L."/>
            <person name="Miller P.J."/>
            <person name="Scott M.A."/>
            <person name="Spackman E."/>
            <person name="Goraichik I."/>
            <person name="Dimitrov K.M."/>
            <person name="Suarez D.L."/>
            <person name="Swayne D.E."/>
        </authorList>
    </citation>
    <scope>NUCLEOTIDE SEQUENCE [LARGE SCALE GENOMIC DNA]</scope>
    <source>
        <strain evidence="2 3">KR-140</strain>
    </source>
</reference>
<organism evidence="2 3">
    <name type="scientific">Deinococcus hopiensis KR-140</name>
    <dbReference type="NCBI Taxonomy" id="695939"/>
    <lineage>
        <taxon>Bacteria</taxon>
        <taxon>Thermotogati</taxon>
        <taxon>Deinococcota</taxon>
        <taxon>Deinococci</taxon>
        <taxon>Deinococcales</taxon>
        <taxon>Deinococcaceae</taxon>
        <taxon>Deinococcus</taxon>
    </lineage>
</organism>
<name>A0A1W1VB19_9DEIO</name>
<dbReference type="AlphaFoldDB" id="A0A1W1VB19"/>
<keyword evidence="3" id="KW-1185">Reference proteome</keyword>
<dbReference type="Proteomes" id="UP000192582">
    <property type="component" value="Unassembled WGS sequence"/>
</dbReference>
<keyword evidence="1" id="KW-0812">Transmembrane</keyword>
<dbReference type="STRING" id="695939.SAMN00790413_00671"/>
<sequence>MAIYSFMAIVLFSLLPPSVYSFYTKERDIMYLNEKFYVFALACTLVFCLISLISARLTSVLPGFRIIRPYRVFYFLSILNVGLSLVKIAYIQISFGLGQIFSSYFGNTAGYTVKDELNEVIAGGKIGWIGDATLGAMCGILWIYFYLLRRRKTDTTILLFNILLFTISAFLSLARDSLTTLVIVGFIVYLSSIDGNSLKRLYKSVRAILLSLIVVTSLFYVIDSARNKTSGQNEFIAQLIGYFPASVNRGAAVVGGQLVYPNNNSGYYSTQFIWDLPLMSRLLALPENARQVGLDIPLTPGENWKEQFAHVRSYGFNQRYIWATIYGFTFNDFKWGSIIYFGLYGVIIGLLYSSYRKNSIFGTFLYPFGLATIVKWVSVSAFSQRVTLIILALVFLTLCIDRIKLTRKVYDEKSFSAGL</sequence>
<feature type="transmembrane region" description="Helical" evidence="1">
    <location>
        <begin position="359"/>
        <end position="376"/>
    </location>
</feature>
<feature type="transmembrane region" description="Helical" evidence="1">
    <location>
        <begin position="382"/>
        <end position="400"/>
    </location>
</feature>
<evidence type="ECO:0000313" key="3">
    <source>
        <dbReference type="Proteomes" id="UP000192582"/>
    </source>
</evidence>
<feature type="transmembrane region" description="Helical" evidence="1">
    <location>
        <begin position="335"/>
        <end position="352"/>
    </location>
</feature>
<dbReference type="EMBL" id="FWWU01000009">
    <property type="protein sequence ID" value="SMB90174.1"/>
    <property type="molecule type" value="Genomic_DNA"/>
</dbReference>
<feature type="transmembrane region" description="Helical" evidence="1">
    <location>
        <begin position="126"/>
        <end position="148"/>
    </location>
</feature>
<keyword evidence="1" id="KW-1133">Transmembrane helix</keyword>
<accession>A0A1W1VB19</accession>
<evidence type="ECO:0000256" key="1">
    <source>
        <dbReference type="SAM" id="Phobius"/>
    </source>
</evidence>
<evidence type="ECO:0000313" key="2">
    <source>
        <dbReference type="EMBL" id="SMB90174.1"/>
    </source>
</evidence>
<proteinExistence type="predicted"/>
<gene>
    <name evidence="2" type="ORF">SAMN00790413_00671</name>
</gene>
<feature type="transmembrane region" description="Helical" evidence="1">
    <location>
        <begin position="155"/>
        <end position="171"/>
    </location>
</feature>